<evidence type="ECO:0000256" key="2">
    <source>
        <dbReference type="ARBA" id="ARBA00023015"/>
    </source>
</evidence>
<comment type="caution">
    <text evidence="6">The sequence shown here is derived from an EMBL/GenBank/DDBJ whole genome shotgun (WGS) entry which is preliminary data.</text>
</comment>
<dbReference type="EMBL" id="SWKV01000095">
    <property type="protein sequence ID" value="KAF3032648.1"/>
    <property type="molecule type" value="Genomic_DNA"/>
</dbReference>
<evidence type="ECO:0000256" key="5">
    <source>
        <dbReference type="SAM" id="SignalP"/>
    </source>
</evidence>
<dbReference type="InterPro" id="IPR052073">
    <property type="entry name" value="Amide_Lactam_Regulators"/>
</dbReference>
<evidence type="ECO:0000256" key="4">
    <source>
        <dbReference type="ARBA" id="ARBA00023163"/>
    </source>
</evidence>
<sequence length="176" mass="19546">MAITCWHTGTAFIALLQACRIQHLSKCANEDLDILAIAARELQKMWASANVIAQGFDRLRKSDHTSNSSHTDTQLDGVIIPNHPSGSVHRHSGSNGINLDEDESFDWMRFFPFVSKSTNGIAESLVTGKEQGTATKGFPSPNNELFHDTLLAQYQDLFDPFTDYALGFPDFTFHPC</sequence>
<evidence type="ECO:0000313" key="6">
    <source>
        <dbReference type="EMBL" id="KAF3032648.1"/>
    </source>
</evidence>
<dbReference type="Proteomes" id="UP000758155">
    <property type="component" value="Unassembled WGS sequence"/>
</dbReference>
<dbReference type="OrthoDB" id="1932925at2759"/>
<keyword evidence="3" id="KW-0238">DNA-binding</keyword>
<evidence type="ECO:0000313" key="7">
    <source>
        <dbReference type="Proteomes" id="UP000758155"/>
    </source>
</evidence>
<keyword evidence="2" id="KW-0805">Transcription regulation</keyword>
<evidence type="ECO:0000256" key="3">
    <source>
        <dbReference type="ARBA" id="ARBA00023125"/>
    </source>
</evidence>
<evidence type="ECO:0000256" key="1">
    <source>
        <dbReference type="ARBA" id="ARBA00022833"/>
    </source>
</evidence>
<accession>A0A9P5BWJ3</accession>
<organism evidence="6 7">
    <name type="scientific">Didymella heteroderae</name>
    <dbReference type="NCBI Taxonomy" id="1769908"/>
    <lineage>
        <taxon>Eukaryota</taxon>
        <taxon>Fungi</taxon>
        <taxon>Dikarya</taxon>
        <taxon>Ascomycota</taxon>
        <taxon>Pezizomycotina</taxon>
        <taxon>Dothideomycetes</taxon>
        <taxon>Pleosporomycetidae</taxon>
        <taxon>Pleosporales</taxon>
        <taxon>Pleosporineae</taxon>
        <taxon>Didymellaceae</taxon>
        <taxon>Didymella</taxon>
    </lineage>
</organism>
<dbReference type="PANTHER" id="PTHR47171:SF5">
    <property type="entry name" value="ZN(II)2CYS6 TRANSCRIPTION FACTOR (EUROFUNG)"/>
    <property type="match status" value="1"/>
</dbReference>
<dbReference type="PANTHER" id="PTHR47171">
    <property type="entry name" value="FARA-RELATED"/>
    <property type="match status" value="1"/>
</dbReference>
<keyword evidence="5" id="KW-0732">Signal</keyword>
<proteinExistence type="predicted"/>
<keyword evidence="1" id="KW-0862">Zinc</keyword>
<name>A0A9P5BWJ3_9PLEO</name>
<protein>
    <recommendedName>
        <fullName evidence="8">Transcription factor domain-containing protein</fullName>
    </recommendedName>
</protein>
<gene>
    <name evidence="6" type="ORF">E8E12_002651</name>
</gene>
<dbReference type="GO" id="GO:0003677">
    <property type="term" value="F:DNA binding"/>
    <property type="evidence" value="ECO:0007669"/>
    <property type="project" value="UniProtKB-KW"/>
</dbReference>
<feature type="chain" id="PRO_5040183949" description="Transcription factor domain-containing protein" evidence="5">
    <location>
        <begin position="22"/>
        <end position="176"/>
    </location>
</feature>
<keyword evidence="7" id="KW-1185">Reference proteome</keyword>
<feature type="signal peptide" evidence="5">
    <location>
        <begin position="1"/>
        <end position="21"/>
    </location>
</feature>
<reference evidence="6" key="1">
    <citation type="submission" date="2019-04" db="EMBL/GenBank/DDBJ databases">
        <title>Sequencing of skin fungus with MAO and IRED activity.</title>
        <authorList>
            <person name="Marsaioli A.J."/>
            <person name="Bonatto J.M.C."/>
            <person name="Reis Junior O."/>
        </authorList>
    </citation>
    <scope>NUCLEOTIDE SEQUENCE</scope>
    <source>
        <strain evidence="6">28M1</strain>
    </source>
</reference>
<keyword evidence="4" id="KW-0804">Transcription</keyword>
<evidence type="ECO:0008006" key="8">
    <source>
        <dbReference type="Google" id="ProtNLM"/>
    </source>
</evidence>
<dbReference type="AlphaFoldDB" id="A0A9P5BWJ3"/>